<name>A0AAD9JEG3_9ANNE</name>
<organism evidence="1 2">
    <name type="scientific">Paralvinella palmiformis</name>
    <dbReference type="NCBI Taxonomy" id="53620"/>
    <lineage>
        <taxon>Eukaryota</taxon>
        <taxon>Metazoa</taxon>
        <taxon>Spiralia</taxon>
        <taxon>Lophotrochozoa</taxon>
        <taxon>Annelida</taxon>
        <taxon>Polychaeta</taxon>
        <taxon>Sedentaria</taxon>
        <taxon>Canalipalpata</taxon>
        <taxon>Terebellida</taxon>
        <taxon>Terebelliformia</taxon>
        <taxon>Alvinellidae</taxon>
        <taxon>Paralvinella</taxon>
    </lineage>
</organism>
<keyword evidence="2" id="KW-1185">Reference proteome</keyword>
<reference evidence="1" key="1">
    <citation type="journal article" date="2023" name="Mol. Biol. Evol.">
        <title>Third-Generation Sequencing Reveals the Adaptive Role of the Epigenome in Three Deep-Sea Polychaetes.</title>
        <authorList>
            <person name="Perez M."/>
            <person name="Aroh O."/>
            <person name="Sun Y."/>
            <person name="Lan Y."/>
            <person name="Juniper S.K."/>
            <person name="Young C.R."/>
            <person name="Angers B."/>
            <person name="Qian P.Y."/>
        </authorList>
    </citation>
    <scope>NUCLEOTIDE SEQUENCE</scope>
    <source>
        <strain evidence="1">P08H-3</strain>
    </source>
</reference>
<dbReference type="Proteomes" id="UP001208570">
    <property type="component" value="Unassembled WGS sequence"/>
</dbReference>
<sequence length="68" mass="7567">MHIGELELGAKRRIEINPKIGAFSLSPSLSLSASQQLILTLGEPRKKCVGCWMFGLISKRRQDINNQS</sequence>
<dbReference type="AlphaFoldDB" id="A0AAD9JEG3"/>
<protein>
    <submittedName>
        <fullName evidence="1">Uncharacterized protein</fullName>
    </submittedName>
</protein>
<gene>
    <name evidence="1" type="ORF">LSH36_362g03022</name>
</gene>
<accession>A0AAD9JEG3</accession>
<proteinExistence type="predicted"/>
<evidence type="ECO:0000313" key="1">
    <source>
        <dbReference type="EMBL" id="KAK2151471.1"/>
    </source>
</evidence>
<evidence type="ECO:0000313" key="2">
    <source>
        <dbReference type="Proteomes" id="UP001208570"/>
    </source>
</evidence>
<dbReference type="EMBL" id="JAODUP010000362">
    <property type="protein sequence ID" value="KAK2151471.1"/>
    <property type="molecule type" value="Genomic_DNA"/>
</dbReference>
<comment type="caution">
    <text evidence="1">The sequence shown here is derived from an EMBL/GenBank/DDBJ whole genome shotgun (WGS) entry which is preliminary data.</text>
</comment>